<comment type="caution">
    <text evidence="2">The sequence shown here is derived from an EMBL/GenBank/DDBJ whole genome shotgun (WGS) entry which is preliminary data.</text>
</comment>
<evidence type="ECO:0000313" key="3">
    <source>
        <dbReference type="Proteomes" id="UP000429785"/>
    </source>
</evidence>
<name>A0A6I1E2X2_9FLAO</name>
<dbReference type="AlphaFoldDB" id="A0A6I1E2X2"/>
<organism evidence="2 3">
    <name type="scientific">Flagellimonas olearia</name>
    <dbReference type="NCBI Taxonomy" id="552546"/>
    <lineage>
        <taxon>Bacteria</taxon>
        <taxon>Pseudomonadati</taxon>
        <taxon>Bacteroidota</taxon>
        <taxon>Flavobacteriia</taxon>
        <taxon>Flavobacteriales</taxon>
        <taxon>Flavobacteriaceae</taxon>
        <taxon>Flagellimonas</taxon>
    </lineage>
</organism>
<gene>
    <name evidence="2" type="ORF">F8C76_01990</name>
</gene>
<dbReference type="OrthoDB" id="747541at2"/>
<proteinExistence type="predicted"/>
<dbReference type="RefSeq" id="WP_152130234.1">
    <property type="nucleotide sequence ID" value="NZ_WELG01000001.1"/>
</dbReference>
<dbReference type="Pfam" id="PF13182">
    <property type="entry name" value="DUF4007"/>
    <property type="match status" value="1"/>
</dbReference>
<feature type="domain" description="DUF4007" evidence="1">
    <location>
        <begin position="3"/>
        <end position="276"/>
    </location>
</feature>
<protein>
    <submittedName>
        <fullName evidence="2">DUF4007 family protein</fullName>
    </submittedName>
</protein>
<dbReference type="Proteomes" id="UP000429785">
    <property type="component" value="Unassembled WGS sequence"/>
</dbReference>
<dbReference type="EMBL" id="WELG01000001">
    <property type="protein sequence ID" value="KAB7530301.1"/>
    <property type="molecule type" value="Genomic_DNA"/>
</dbReference>
<evidence type="ECO:0000313" key="2">
    <source>
        <dbReference type="EMBL" id="KAB7530301.1"/>
    </source>
</evidence>
<evidence type="ECO:0000259" key="1">
    <source>
        <dbReference type="Pfam" id="PF13182"/>
    </source>
</evidence>
<sequence>MIFSGHDTFHCRLFWLKKGIDYLNSGESFRMDSGVDLGVGKNMVNSMRFWLKSFDAYDDSMELKQPYKELFLDGGWDPYLENQGTLYLLHYKLCMTRHSSIYYIIFNNFRKVKPEFTQENLIDYIKDLHSGQNEKILAKDFSVFKRMYGQFTNDDIDDGYSGLLTELGLLREVGKNRNSKTLYRIENNDQKNLPEEILLYCILTHPNYTSTISFSSFYSDDFGIGNTFCLNRDILEEKLQAIAQKFPDIIYSSEAGVKELQVKKDIEPNKVLEQYYGV</sequence>
<dbReference type="InterPro" id="IPR025248">
    <property type="entry name" value="DUF4007"/>
</dbReference>
<reference evidence="2 3" key="1">
    <citation type="submission" date="2019-10" db="EMBL/GenBank/DDBJ databases">
        <title>Muricauda olearia CL-SS4 JCM15563 genome.</title>
        <authorList>
            <person name="Liu L."/>
        </authorList>
    </citation>
    <scope>NUCLEOTIDE SEQUENCE [LARGE SCALE GENOMIC DNA]</scope>
    <source>
        <strain evidence="2 3">CL-SS4</strain>
    </source>
</reference>
<accession>A0A6I1E2X2</accession>